<dbReference type="Pfam" id="PF02657">
    <property type="entry name" value="SufE"/>
    <property type="match status" value="1"/>
</dbReference>
<dbReference type="EMBL" id="JAPFQL010000070">
    <property type="protein sequence ID" value="MDC5698503.1"/>
    <property type="molecule type" value="Genomic_DNA"/>
</dbReference>
<dbReference type="Gene3D" id="3.90.1010.10">
    <property type="match status" value="1"/>
</dbReference>
<reference evidence="3 4" key="1">
    <citation type="submission" date="2022-11" db="EMBL/GenBank/DDBJ databases">
        <title>Anaerobic phenanthrene biodegradation by a DNRA strain PheN6.</title>
        <authorList>
            <person name="Zhang Z."/>
        </authorList>
    </citation>
    <scope>NUCLEOTIDE SEQUENCE [LARGE SCALE GENOMIC DNA]</scope>
    <source>
        <strain evidence="3 4">PheN6</strain>
    </source>
</reference>
<keyword evidence="4" id="KW-1185">Reference proteome</keyword>
<dbReference type="PANTHER" id="PTHR43597">
    <property type="entry name" value="SULFUR ACCEPTOR PROTEIN CSDE"/>
    <property type="match status" value="1"/>
</dbReference>
<organism evidence="3 4">
    <name type="scientific">Intrasporangium calvum</name>
    <dbReference type="NCBI Taxonomy" id="53358"/>
    <lineage>
        <taxon>Bacteria</taxon>
        <taxon>Bacillati</taxon>
        <taxon>Actinomycetota</taxon>
        <taxon>Actinomycetes</taxon>
        <taxon>Micrococcales</taxon>
        <taxon>Intrasporangiaceae</taxon>
        <taxon>Intrasporangium</taxon>
    </lineage>
</organism>
<evidence type="ECO:0000259" key="2">
    <source>
        <dbReference type="Pfam" id="PF02657"/>
    </source>
</evidence>
<sequence length="161" mass="17376">MHPPAESPAESPAELPAELGEIAADFRSATNDLKLQLLLEFSDELPSLPERYAGRLDQLERVDECQTPLFLVVEVDEADSPADRRVHLFFDAPAESPTTRGFAGILHAGLDGLPAADVLAVPDDAPMRFGLADAVSPLRLRGMAAMLARIKRQVRAKLPAA</sequence>
<name>A0ABT5GJT0_9MICO</name>
<accession>A0ABT5GJT0</accession>
<dbReference type="PANTHER" id="PTHR43597:SF5">
    <property type="entry name" value="SUFE-LIKE PROTEIN 2, CHLOROPLASTIC"/>
    <property type="match status" value="1"/>
</dbReference>
<dbReference type="InterPro" id="IPR003808">
    <property type="entry name" value="Fe-S_metab-assoc_dom"/>
</dbReference>
<evidence type="ECO:0000313" key="4">
    <source>
        <dbReference type="Proteomes" id="UP001150259"/>
    </source>
</evidence>
<feature type="domain" description="Fe-S metabolism associated" evidence="2">
    <location>
        <begin position="25"/>
        <end position="153"/>
    </location>
</feature>
<comment type="similarity">
    <text evidence="1">Belongs to the SufE family.</text>
</comment>
<dbReference type="SUPFAM" id="SSF82649">
    <property type="entry name" value="SufE/NifU"/>
    <property type="match status" value="1"/>
</dbReference>
<evidence type="ECO:0000313" key="3">
    <source>
        <dbReference type="EMBL" id="MDC5698503.1"/>
    </source>
</evidence>
<protein>
    <submittedName>
        <fullName evidence="3">SufE family protein</fullName>
    </submittedName>
</protein>
<proteinExistence type="inferred from homology"/>
<evidence type="ECO:0000256" key="1">
    <source>
        <dbReference type="ARBA" id="ARBA00010282"/>
    </source>
</evidence>
<dbReference type="RefSeq" id="WP_272463076.1">
    <property type="nucleotide sequence ID" value="NZ_JAPFQL010000070.1"/>
</dbReference>
<dbReference type="Proteomes" id="UP001150259">
    <property type="component" value="Unassembled WGS sequence"/>
</dbReference>
<gene>
    <name evidence="3" type="ORF">OO014_14685</name>
</gene>
<comment type="caution">
    <text evidence="3">The sequence shown here is derived from an EMBL/GenBank/DDBJ whole genome shotgun (WGS) entry which is preliminary data.</text>
</comment>